<keyword evidence="5" id="KW-1185">Reference proteome</keyword>
<accession>A0A7W6CIY1</accession>
<evidence type="ECO:0000259" key="3">
    <source>
        <dbReference type="Pfam" id="PF20434"/>
    </source>
</evidence>
<evidence type="ECO:0000256" key="2">
    <source>
        <dbReference type="SAM" id="SignalP"/>
    </source>
</evidence>
<dbReference type="GO" id="GO:0016787">
    <property type="term" value="F:hydrolase activity"/>
    <property type="evidence" value="ECO:0007669"/>
    <property type="project" value="UniProtKB-KW"/>
</dbReference>
<dbReference type="PANTHER" id="PTHR48081">
    <property type="entry name" value="AB HYDROLASE SUPERFAMILY PROTEIN C4A8.06C"/>
    <property type="match status" value="1"/>
</dbReference>
<proteinExistence type="predicted"/>
<keyword evidence="2" id="KW-0732">Signal</keyword>
<feature type="domain" description="BD-FAE-like" evidence="3">
    <location>
        <begin position="72"/>
        <end position="283"/>
    </location>
</feature>
<protein>
    <submittedName>
        <fullName evidence="4">Acetyl esterase/lipase</fullName>
    </submittedName>
</protein>
<name>A0A7W6CIY1_9SPHN</name>
<sequence>MSKYLLTLALAMALPGAAQAGAAKAAPRVFPVAAQPVLEDHYPVHVTQWPGGVTSLADVTYSTIPGYRPMIVDIYMPPKSAGPKPLVLYIHGGGWVAGHTRHSGALADFPAALARLASEGFVVASLEYRLAAEAPFPAQVQDARAALRFLKGNATRFGIDPTRTGIWGGSAGGHLSALTALSCGDASLDAPGTKAAPGSECVQAAAIWYGVFDFAALSAGRPGGQDGAAGKLLGCDGPCTAEKFAAASPNTYIDAKDPPFLLIHGVEDKTVPVAQSHLAEEKLKAAGVPVESIYIEGVDHSFIGKTPEQTREASLRAMNATFDFLHARLDKKSPAK</sequence>
<dbReference type="PANTHER" id="PTHR48081:SF13">
    <property type="entry name" value="ALPHA_BETA HYDROLASE"/>
    <property type="match status" value="1"/>
</dbReference>
<dbReference type="SUPFAM" id="SSF53474">
    <property type="entry name" value="alpha/beta-Hydrolases"/>
    <property type="match status" value="1"/>
</dbReference>
<feature type="chain" id="PRO_5031372337" evidence="2">
    <location>
        <begin position="21"/>
        <end position="336"/>
    </location>
</feature>
<comment type="caution">
    <text evidence="4">The sequence shown here is derived from an EMBL/GenBank/DDBJ whole genome shotgun (WGS) entry which is preliminary data.</text>
</comment>
<dbReference type="InterPro" id="IPR029058">
    <property type="entry name" value="AB_hydrolase_fold"/>
</dbReference>
<dbReference type="InterPro" id="IPR050300">
    <property type="entry name" value="GDXG_lipolytic_enzyme"/>
</dbReference>
<dbReference type="Pfam" id="PF20434">
    <property type="entry name" value="BD-FAE"/>
    <property type="match status" value="1"/>
</dbReference>
<organism evidence="4 5">
    <name type="scientific">Novosphingobium sediminicola</name>
    <dbReference type="NCBI Taxonomy" id="563162"/>
    <lineage>
        <taxon>Bacteria</taxon>
        <taxon>Pseudomonadati</taxon>
        <taxon>Pseudomonadota</taxon>
        <taxon>Alphaproteobacteria</taxon>
        <taxon>Sphingomonadales</taxon>
        <taxon>Sphingomonadaceae</taxon>
        <taxon>Novosphingobium</taxon>
    </lineage>
</organism>
<gene>
    <name evidence="4" type="ORF">GGR38_003668</name>
</gene>
<keyword evidence="1" id="KW-0378">Hydrolase</keyword>
<dbReference type="Gene3D" id="3.40.50.1820">
    <property type="entry name" value="alpha/beta hydrolase"/>
    <property type="match status" value="1"/>
</dbReference>
<dbReference type="EMBL" id="JACIDX010000015">
    <property type="protein sequence ID" value="MBB3956702.1"/>
    <property type="molecule type" value="Genomic_DNA"/>
</dbReference>
<reference evidence="4 5" key="1">
    <citation type="submission" date="2020-08" db="EMBL/GenBank/DDBJ databases">
        <title>Genomic Encyclopedia of Type Strains, Phase IV (KMG-IV): sequencing the most valuable type-strain genomes for metagenomic binning, comparative biology and taxonomic classification.</title>
        <authorList>
            <person name="Goeker M."/>
        </authorList>
    </citation>
    <scope>NUCLEOTIDE SEQUENCE [LARGE SCALE GENOMIC DNA]</scope>
    <source>
        <strain evidence="4 5">DSM 27057</strain>
    </source>
</reference>
<dbReference type="AlphaFoldDB" id="A0A7W6CIY1"/>
<evidence type="ECO:0000256" key="1">
    <source>
        <dbReference type="ARBA" id="ARBA00022801"/>
    </source>
</evidence>
<dbReference type="Proteomes" id="UP000548867">
    <property type="component" value="Unassembled WGS sequence"/>
</dbReference>
<feature type="signal peptide" evidence="2">
    <location>
        <begin position="1"/>
        <end position="20"/>
    </location>
</feature>
<dbReference type="RefSeq" id="WP_183627558.1">
    <property type="nucleotide sequence ID" value="NZ_JACIDX010000015.1"/>
</dbReference>
<evidence type="ECO:0000313" key="4">
    <source>
        <dbReference type="EMBL" id="MBB3956702.1"/>
    </source>
</evidence>
<dbReference type="InterPro" id="IPR049492">
    <property type="entry name" value="BD-FAE-like_dom"/>
</dbReference>
<evidence type="ECO:0000313" key="5">
    <source>
        <dbReference type="Proteomes" id="UP000548867"/>
    </source>
</evidence>